<dbReference type="Proteomes" id="UP001430953">
    <property type="component" value="Unassembled WGS sequence"/>
</dbReference>
<organism evidence="1 2">
    <name type="scientific">Cardiocondyla obscurior</name>
    <dbReference type="NCBI Taxonomy" id="286306"/>
    <lineage>
        <taxon>Eukaryota</taxon>
        <taxon>Metazoa</taxon>
        <taxon>Ecdysozoa</taxon>
        <taxon>Arthropoda</taxon>
        <taxon>Hexapoda</taxon>
        <taxon>Insecta</taxon>
        <taxon>Pterygota</taxon>
        <taxon>Neoptera</taxon>
        <taxon>Endopterygota</taxon>
        <taxon>Hymenoptera</taxon>
        <taxon>Apocrita</taxon>
        <taxon>Aculeata</taxon>
        <taxon>Formicoidea</taxon>
        <taxon>Formicidae</taxon>
        <taxon>Myrmicinae</taxon>
        <taxon>Cardiocondyla</taxon>
    </lineage>
</organism>
<name>A0AAW2FCB5_9HYME</name>
<comment type="caution">
    <text evidence="1">The sequence shown here is derived from an EMBL/GenBank/DDBJ whole genome shotgun (WGS) entry which is preliminary data.</text>
</comment>
<protein>
    <submittedName>
        <fullName evidence="1">Uncharacterized protein</fullName>
    </submittedName>
</protein>
<gene>
    <name evidence="1" type="ORF">PUN28_012104</name>
</gene>
<sequence>MMTDNNDPVVLHKNRCRTNLRNAELSKRTFRIFLEKQILSHVETEIQKNTQDPQTPLTSNFNFNESDLASSEIRLTLSSFQTVPEEKSSIKNNLTLPNLDTKIYSSNNALKITDALVSHDTDSEINIYENPIQDKSKPYIAPGFNQNTSTPKMSTTVNKQSNYGSIYATSPEWFQDNETVSVHGSLLSETMSDISAYNSDLKSTNRKPYRWRRLLFCCCVN</sequence>
<dbReference type="AlphaFoldDB" id="A0AAW2FCB5"/>
<dbReference type="EMBL" id="JADYXP020000012">
    <property type="protein sequence ID" value="KAL0112553.1"/>
    <property type="molecule type" value="Genomic_DNA"/>
</dbReference>
<proteinExistence type="predicted"/>
<accession>A0AAW2FCB5</accession>
<reference evidence="1 2" key="1">
    <citation type="submission" date="2023-03" db="EMBL/GenBank/DDBJ databases">
        <title>High recombination rates correlate with genetic variation in Cardiocondyla obscurior ants.</title>
        <authorList>
            <person name="Errbii M."/>
        </authorList>
    </citation>
    <scope>NUCLEOTIDE SEQUENCE [LARGE SCALE GENOMIC DNA]</scope>
    <source>
        <strain evidence="1">Alpha-2009</strain>
        <tissue evidence="1">Whole body</tissue>
    </source>
</reference>
<evidence type="ECO:0000313" key="2">
    <source>
        <dbReference type="Proteomes" id="UP001430953"/>
    </source>
</evidence>
<evidence type="ECO:0000313" key="1">
    <source>
        <dbReference type="EMBL" id="KAL0112553.1"/>
    </source>
</evidence>
<keyword evidence="2" id="KW-1185">Reference proteome</keyword>